<dbReference type="Gene3D" id="1.20.1280.50">
    <property type="match status" value="1"/>
</dbReference>
<proteinExistence type="predicted"/>
<dbReference type="Pfam" id="PF12937">
    <property type="entry name" value="F-box-like"/>
    <property type="match status" value="1"/>
</dbReference>
<dbReference type="RefSeq" id="XP_027352309.1">
    <property type="nucleotide sequence ID" value="XM_027496508.1"/>
</dbReference>
<organism evidence="2 3">
    <name type="scientific">Abrus precatorius</name>
    <name type="common">Indian licorice</name>
    <name type="synonym">Glycine abrus</name>
    <dbReference type="NCBI Taxonomy" id="3816"/>
    <lineage>
        <taxon>Eukaryota</taxon>
        <taxon>Viridiplantae</taxon>
        <taxon>Streptophyta</taxon>
        <taxon>Embryophyta</taxon>
        <taxon>Tracheophyta</taxon>
        <taxon>Spermatophyta</taxon>
        <taxon>Magnoliopsida</taxon>
        <taxon>eudicotyledons</taxon>
        <taxon>Gunneridae</taxon>
        <taxon>Pentapetalae</taxon>
        <taxon>rosids</taxon>
        <taxon>fabids</taxon>
        <taxon>Fabales</taxon>
        <taxon>Fabaceae</taxon>
        <taxon>Papilionoideae</taxon>
        <taxon>50 kb inversion clade</taxon>
        <taxon>NPAAA clade</taxon>
        <taxon>indigoferoid/millettioid clade</taxon>
        <taxon>Abreae</taxon>
        <taxon>Abrus</taxon>
    </lineage>
</organism>
<dbReference type="SUPFAM" id="SSF81383">
    <property type="entry name" value="F-box domain"/>
    <property type="match status" value="1"/>
</dbReference>
<dbReference type="PROSITE" id="PS50181">
    <property type="entry name" value="FBOX"/>
    <property type="match status" value="1"/>
</dbReference>
<keyword evidence="2" id="KW-1185">Reference proteome</keyword>
<reference evidence="2" key="1">
    <citation type="journal article" date="2019" name="Toxins">
        <title>Detection of Abrin-Like and Prepropulchellin-Like Toxin Genes and Transcripts Using Whole Genome Sequencing and Full-Length Transcript Sequencing of Abrus precatorius.</title>
        <authorList>
            <person name="Hovde B.T."/>
            <person name="Daligault H.E."/>
            <person name="Hanschen E.R."/>
            <person name="Kunde Y.A."/>
            <person name="Johnson M.B."/>
            <person name="Starkenburg S.R."/>
            <person name="Johnson S.L."/>
        </authorList>
    </citation>
    <scope>NUCLEOTIDE SEQUENCE [LARGE SCALE GENOMIC DNA]</scope>
</reference>
<dbReference type="InterPro" id="IPR036047">
    <property type="entry name" value="F-box-like_dom_sf"/>
</dbReference>
<sequence length="234" mass="27619">MSSLPDELWRRILEMGVESGDLSYKELCCVSISCRRFHRLSSEDSLWNRLISSHFPQTKPLLLSPPSSKSLYKLRFERDKERRIAAHRRVLFRKQSQISEHARRLRDIETRVAHETIKAKETAQELYNLRRVRQASVSLNVWQPEVVRGRQRQMVEQCDVPAEFRIRAVEMELMLCKQQIVGLEKSYKDEKRRLKIAKEELASMNYHPVQQHTPLSGGENEHNVKRKKLKICNS</sequence>
<evidence type="ECO:0000313" key="2">
    <source>
        <dbReference type="Proteomes" id="UP000694853"/>
    </source>
</evidence>
<dbReference type="OrthoDB" id="3219396at2759"/>
<evidence type="ECO:0000259" key="1">
    <source>
        <dbReference type="PROSITE" id="PS50181"/>
    </source>
</evidence>
<dbReference type="KEGG" id="aprc:113863090"/>
<dbReference type="Proteomes" id="UP000694853">
    <property type="component" value="Unplaced"/>
</dbReference>
<evidence type="ECO:0000313" key="3">
    <source>
        <dbReference type="RefSeq" id="XP_027352309.1"/>
    </source>
</evidence>
<name>A0A8B8LC43_ABRPR</name>
<protein>
    <submittedName>
        <fullName evidence="3">F-box protein SKIP24</fullName>
    </submittedName>
</protein>
<dbReference type="InterPro" id="IPR001810">
    <property type="entry name" value="F-box_dom"/>
</dbReference>
<accession>A0A8B8LC43</accession>
<dbReference type="AlphaFoldDB" id="A0A8B8LC43"/>
<feature type="domain" description="F-box" evidence="1">
    <location>
        <begin position="1"/>
        <end position="50"/>
    </location>
</feature>
<gene>
    <name evidence="3" type="primary">LOC113863090</name>
</gene>
<reference evidence="3" key="2">
    <citation type="submission" date="2025-08" db="UniProtKB">
        <authorList>
            <consortium name="RefSeq"/>
        </authorList>
    </citation>
    <scope>IDENTIFICATION</scope>
    <source>
        <tissue evidence="3">Young leaves</tissue>
    </source>
</reference>
<dbReference type="GeneID" id="113863090"/>